<keyword evidence="1" id="KW-1133">Transmembrane helix</keyword>
<accession>A0A2H4VED5</accession>
<evidence type="ECO:0000313" key="3">
    <source>
        <dbReference type="Proteomes" id="UP000232806"/>
    </source>
</evidence>
<reference evidence="2 3" key="1">
    <citation type="submission" date="2016-10" db="EMBL/GenBank/DDBJ databases">
        <title>Comparative genomics between deep and shallow subseafloor isolates.</title>
        <authorList>
            <person name="Ishii S."/>
            <person name="Miller J.R."/>
            <person name="Sutton G."/>
            <person name="Suzuki S."/>
            <person name="Methe B."/>
            <person name="Inagaki F."/>
            <person name="Imachi H."/>
        </authorList>
    </citation>
    <scope>NUCLEOTIDE SEQUENCE [LARGE SCALE GENOMIC DNA]</scope>
    <source>
        <strain evidence="2 3">MO-MB1</strain>
    </source>
</reference>
<name>A0A2H4VED5_9EURY</name>
<keyword evidence="1" id="KW-0812">Transmembrane</keyword>
<proteinExistence type="predicted"/>
<keyword evidence="1" id="KW-0472">Membrane</keyword>
<organism evidence="2 3">
    <name type="scientific">Methanobacterium subterraneum</name>
    <dbReference type="NCBI Taxonomy" id="59277"/>
    <lineage>
        <taxon>Archaea</taxon>
        <taxon>Methanobacteriati</taxon>
        <taxon>Methanobacteriota</taxon>
        <taxon>Methanomada group</taxon>
        <taxon>Methanobacteria</taxon>
        <taxon>Methanobacteriales</taxon>
        <taxon>Methanobacteriaceae</taxon>
        <taxon>Methanobacterium</taxon>
    </lineage>
</organism>
<evidence type="ECO:0000256" key="1">
    <source>
        <dbReference type="SAM" id="Phobius"/>
    </source>
</evidence>
<dbReference type="EMBL" id="CP017766">
    <property type="protein sequence ID" value="AUB56459.1"/>
    <property type="molecule type" value="Genomic_DNA"/>
</dbReference>
<dbReference type="AlphaFoldDB" id="A0A2H4VED5"/>
<protein>
    <submittedName>
        <fullName evidence="2">Uncharacterized protein</fullName>
    </submittedName>
</protein>
<gene>
    <name evidence="2" type="ORF">BK007_10845</name>
</gene>
<sequence length="66" mass="7691">MNSETGGIWNLIFYFEEFFQLLSSETTNSMVVLNKIAVKIILIDKIIILLFLTPLEAVIILIFWNR</sequence>
<dbReference type="Proteomes" id="UP000232806">
    <property type="component" value="Chromosome"/>
</dbReference>
<evidence type="ECO:0000313" key="2">
    <source>
        <dbReference type="EMBL" id="AUB56459.1"/>
    </source>
</evidence>
<feature type="transmembrane region" description="Helical" evidence="1">
    <location>
        <begin position="46"/>
        <end position="64"/>
    </location>
</feature>